<name>A0A0D3ELQ6_9ORYZ</name>
<dbReference type="AlphaFoldDB" id="A0A0D3ELQ6"/>
<dbReference type="HOGENOM" id="CLU_2853241_0_0_1"/>
<reference evidence="1" key="1">
    <citation type="journal article" date="2009" name="Rice">
        <title>De Novo Next Generation Sequencing of Plant Genomes.</title>
        <authorList>
            <person name="Rounsley S."/>
            <person name="Marri P.R."/>
            <person name="Yu Y."/>
            <person name="He R."/>
            <person name="Sisneros N."/>
            <person name="Goicoechea J.L."/>
            <person name="Lee S.J."/>
            <person name="Angelova A."/>
            <person name="Kudrna D."/>
            <person name="Luo M."/>
            <person name="Affourtit J."/>
            <person name="Desany B."/>
            <person name="Knight J."/>
            <person name="Niazi F."/>
            <person name="Egholm M."/>
            <person name="Wing R.A."/>
        </authorList>
    </citation>
    <scope>NUCLEOTIDE SEQUENCE [LARGE SCALE GENOMIC DNA]</scope>
    <source>
        <strain evidence="1">cv. IRGC 105608</strain>
    </source>
</reference>
<keyword evidence="2" id="KW-1185">Reference proteome</keyword>
<dbReference type="PaxDb" id="65489-OBART01G09280.1"/>
<proteinExistence type="predicted"/>
<dbReference type="Proteomes" id="UP000026960">
    <property type="component" value="Chromosome 1"/>
</dbReference>
<dbReference type="EnsemblPlants" id="OBART01G09280.1">
    <property type="protein sequence ID" value="OBART01G09280.1"/>
    <property type="gene ID" value="OBART01G09280"/>
</dbReference>
<evidence type="ECO:0000313" key="1">
    <source>
        <dbReference type="EnsemblPlants" id="OBART01G09280.1"/>
    </source>
</evidence>
<protein>
    <submittedName>
        <fullName evidence="1">Uncharacterized protein</fullName>
    </submittedName>
</protein>
<organism evidence="1">
    <name type="scientific">Oryza barthii</name>
    <dbReference type="NCBI Taxonomy" id="65489"/>
    <lineage>
        <taxon>Eukaryota</taxon>
        <taxon>Viridiplantae</taxon>
        <taxon>Streptophyta</taxon>
        <taxon>Embryophyta</taxon>
        <taxon>Tracheophyta</taxon>
        <taxon>Spermatophyta</taxon>
        <taxon>Magnoliopsida</taxon>
        <taxon>Liliopsida</taxon>
        <taxon>Poales</taxon>
        <taxon>Poaceae</taxon>
        <taxon>BOP clade</taxon>
        <taxon>Oryzoideae</taxon>
        <taxon>Oryzeae</taxon>
        <taxon>Oryzinae</taxon>
        <taxon>Oryza</taxon>
    </lineage>
</organism>
<dbReference type="Gramene" id="OBART01G09280.1">
    <property type="protein sequence ID" value="OBART01G09280.1"/>
    <property type="gene ID" value="OBART01G09280"/>
</dbReference>
<accession>A0A0D3ELQ6</accession>
<sequence length="65" mass="7072">MVAADRLLRAELSIDCVLPIATATNKTRRLGGVWERGLNPLISERGRSLHGEMASGGWRSIDEAP</sequence>
<evidence type="ECO:0000313" key="2">
    <source>
        <dbReference type="Proteomes" id="UP000026960"/>
    </source>
</evidence>
<reference evidence="1" key="2">
    <citation type="submission" date="2015-03" db="UniProtKB">
        <authorList>
            <consortium name="EnsemblPlants"/>
        </authorList>
    </citation>
    <scope>IDENTIFICATION</scope>
</reference>